<feature type="signal peptide" evidence="1">
    <location>
        <begin position="1"/>
        <end position="19"/>
    </location>
</feature>
<gene>
    <name evidence="2" type="ORF">ENJ74_03950</name>
</gene>
<keyword evidence="1" id="KW-0732">Signal</keyword>
<dbReference type="Pfam" id="PF13686">
    <property type="entry name" value="DrsE_2"/>
    <property type="match status" value="1"/>
</dbReference>
<dbReference type="AlphaFoldDB" id="A0A7V2WLN8"/>
<comment type="caution">
    <text evidence="2">The sequence shown here is derived from an EMBL/GenBank/DDBJ whole genome shotgun (WGS) entry which is preliminary data.</text>
</comment>
<dbReference type="PANTHER" id="PTHR37691">
    <property type="entry name" value="BLR3518 PROTEIN"/>
    <property type="match status" value="1"/>
</dbReference>
<dbReference type="SUPFAM" id="SSF75169">
    <property type="entry name" value="DsrEFH-like"/>
    <property type="match status" value="1"/>
</dbReference>
<dbReference type="InterPro" id="IPR032836">
    <property type="entry name" value="DsrE2-like"/>
</dbReference>
<evidence type="ECO:0000256" key="1">
    <source>
        <dbReference type="SAM" id="SignalP"/>
    </source>
</evidence>
<protein>
    <recommendedName>
        <fullName evidence="3">DsrE family protein</fullName>
    </recommendedName>
</protein>
<dbReference type="InterPro" id="IPR027396">
    <property type="entry name" value="DsrEFH-like"/>
</dbReference>
<dbReference type="EMBL" id="DRNO01000269">
    <property type="protein sequence ID" value="HFC04005.1"/>
    <property type="molecule type" value="Genomic_DNA"/>
</dbReference>
<feature type="chain" id="PRO_5030742961" description="DsrE family protein" evidence="1">
    <location>
        <begin position="20"/>
        <end position="149"/>
    </location>
</feature>
<name>A0A7V2WLN8_9BACT</name>
<evidence type="ECO:0000313" key="2">
    <source>
        <dbReference type="EMBL" id="HFC04005.1"/>
    </source>
</evidence>
<organism evidence="2">
    <name type="scientific">Nitratifractor salsuginis</name>
    <dbReference type="NCBI Taxonomy" id="269261"/>
    <lineage>
        <taxon>Bacteria</taxon>
        <taxon>Pseudomonadati</taxon>
        <taxon>Campylobacterota</taxon>
        <taxon>Epsilonproteobacteria</taxon>
        <taxon>Campylobacterales</taxon>
        <taxon>Sulfurovaceae</taxon>
        <taxon>Nitratifractor</taxon>
    </lineage>
</organism>
<proteinExistence type="predicted"/>
<sequence length="149" mass="17222">MMKRLLLFFMLLLPLSLFAKMEFSDPKPSFDHPRKWVVPVKTDDIHVVNHIIGGINNVLNEYPPESLQVAMVFYSSGMRVIRKDYDAKTLTRLKSLMDGYDVEMIGCINTMKTMGWKKKDYIEGIVYRQAGIAEVLERTVAGWIVFVPY</sequence>
<dbReference type="Gene3D" id="3.40.1260.10">
    <property type="entry name" value="DsrEFH-like"/>
    <property type="match status" value="1"/>
</dbReference>
<reference evidence="2" key="1">
    <citation type="journal article" date="2020" name="mSystems">
        <title>Genome- and Community-Level Interaction Insights into Carbon Utilization and Element Cycling Functions of Hydrothermarchaeota in Hydrothermal Sediment.</title>
        <authorList>
            <person name="Zhou Z."/>
            <person name="Liu Y."/>
            <person name="Xu W."/>
            <person name="Pan J."/>
            <person name="Luo Z.H."/>
            <person name="Li M."/>
        </authorList>
    </citation>
    <scope>NUCLEOTIDE SEQUENCE [LARGE SCALE GENOMIC DNA]</scope>
    <source>
        <strain evidence="2">HyVt-513</strain>
    </source>
</reference>
<evidence type="ECO:0008006" key="3">
    <source>
        <dbReference type="Google" id="ProtNLM"/>
    </source>
</evidence>
<accession>A0A7V2WLN8</accession>
<dbReference type="Proteomes" id="UP000885722">
    <property type="component" value="Unassembled WGS sequence"/>
</dbReference>
<dbReference type="PANTHER" id="PTHR37691:SF1">
    <property type="entry name" value="BLR3518 PROTEIN"/>
    <property type="match status" value="1"/>
</dbReference>